<proteinExistence type="inferred from homology"/>
<dbReference type="InterPro" id="IPR023213">
    <property type="entry name" value="CAT-like_dom_sf"/>
</dbReference>
<evidence type="ECO:0000313" key="3">
    <source>
        <dbReference type="EMBL" id="CAI9755535.1"/>
    </source>
</evidence>
<dbReference type="Pfam" id="PF02458">
    <property type="entry name" value="Transferase"/>
    <property type="match status" value="1"/>
</dbReference>
<evidence type="ECO:0000256" key="1">
    <source>
        <dbReference type="ARBA" id="ARBA00009861"/>
    </source>
</evidence>
<keyword evidence="4" id="KW-1185">Reference proteome</keyword>
<keyword evidence="2" id="KW-0808">Transferase</keyword>
<accession>A0AAD1YT98</accession>
<name>A0AAD1YT98_9LAMI</name>
<dbReference type="PANTHER" id="PTHR31147">
    <property type="entry name" value="ACYL TRANSFERASE 4"/>
    <property type="match status" value="1"/>
</dbReference>
<dbReference type="InterPro" id="IPR050898">
    <property type="entry name" value="Plant_acyltransferase"/>
</dbReference>
<sequence>MENGPQVGTELAWRLEAWVTRFTCGGFALGIRFNHTMADGYGVLSENFRRCTRFDLITACLWKCRTIALNPVDPEEMVRISIATTARGKPGILDIPTGYYINVFTYPAAVTKAGTPCTSPLSYAVH</sequence>
<comment type="similarity">
    <text evidence="1">Belongs to the plant acyltransferase family.</text>
</comment>
<dbReference type="Proteomes" id="UP000834106">
    <property type="component" value="Chromosome 2"/>
</dbReference>
<organism evidence="3 4">
    <name type="scientific">Fraxinus pennsylvanica</name>
    <dbReference type="NCBI Taxonomy" id="56036"/>
    <lineage>
        <taxon>Eukaryota</taxon>
        <taxon>Viridiplantae</taxon>
        <taxon>Streptophyta</taxon>
        <taxon>Embryophyta</taxon>
        <taxon>Tracheophyta</taxon>
        <taxon>Spermatophyta</taxon>
        <taxon>Magnoliopsida</taxon>
        <taxon>eudicotyledons</taxon>
        <taxon>Gunneridae</taxon>
        <taxon>Pentapetalae</taxon>
        <taxon>asterids</taxon>
        <taxon>lamiids</taxon>
        <taxon>Lamiales</taxon>
        <taxon>Oleaceae</taxon>
        <taxon>Oleeae</taxon>
        <taxon>Fraxinus</taxon>
    </lineage>
</organism>
<reference evidence="3" key="1">
    <citation type="submission" date="2023-05" db="EMBL/GenBank/DDBJ databases">
        <authorList>
            <person name="Huff M."/>
        </authorList>
    </citation>
    <scope>NUCLEOTIDE SEQUENCE</scope>
</reference>
<protein>
    <submittedName>
        <fullName evidence="3">Uncharacterized protein</fullName>
    </submittedName>
</protein>
<dbReference type="Gene3D" id="3.30.559.10">
    <property type="entry name" value="Chloramphenicol acetyltransferase-like domain"/>
    <property type="match status" value="1"/>
</dbReference>
<dbReference type="PANTHER" id="PTHR31147:SF66">
    <property type="entry name" value="OS05G0315700 PROTEIN"/>
    <property type="match status" value="1"/>
</dbReference>
<evidence type="ECO:0000256" key="2">
    <source>
        <dbReference type="ARBA" id="ARBA00022679"/>
    </source>
</evidence>
<evidence type="ECO:0000313" key="4">
    <source>
        <dbReference type="Proteomes" id="UP000834106"/>
    </source>
</evidence>
<dbReference type="EMBL" id="OU503037">
    <property type="protein sequence ID" value="CAI9755535.1"/>
    <property type="molecule type" value="Genomic_DNA"/>
</dbReference>
<gene>
    <name evidence="3" type="ORF">FPE_LOCUS2966</name>
</gene>
<dbReference type="AlphaFoldDB" id="A0AAD1YT98"/>
<dbReference type="GO" id="GO:0016740">
    <property type="term" value="F:transferase activity"/>
    <property type="evidence" value="ECO:0007669"/>
    <property type="project" value="UniProtKB-KW"/>
</dbReference>